<evidence type="ECO:0000256" key="2">
    <source>
        <dbReference type="ARBA" id="ARBA00022741"/>
    </source>
</evidence>
<feature type="domain" description="AAA+ ATPase" evidence="4">
    <location>
        <begin position="101"/>
        <end position="234"/>
    </location>
</feature>
<dbReference type="InterPro" id="IPR047661">
    <property type="entry name" value="IstB"/>
</dbReference>
<proteinExistence type="inferred from homology"/>
<dbReference type="InterPro" id="IPR003593">
    <property type="entry name" value="AAA+_ATPase"/>
</dbReference>
<evidence type="ECO:0000259" key="4">
    <source>
        <dbReference type="SMART" id="SM00382"/>
    </source>
</evidence>
<evidence type="ECO:0000313" key="5">
    <source>
        <dbReference type="EMBL" id="SCZ13475.1"/>
    </source>
</evidence>
<protein>
    <submittedName>
        <fullName evidence="5">DNA replication protein DnaC</fullName>
    </submittedName>
</protein>
<dbReference type="Proteomes" id="UP000199569">
    <property type="component" value="Unassembled WGS sequence"/>
</dbReference>
<organism evidence="5 6">
    <name type="scientific">Microvirga guangxiensis</name>
    <dbReference type="NCBI Taxonomy" id="549386"/>
    <lineage>
        <taxon>Bacteria</taxon>
        <taxon>Pseudomonadati</taxon>
        <taxon>Pseudomonadota</taxon>
        <taxon>Alphaproteobacteria</taxon>
        <taxon>Hyphomicrobiales</taxon>
        <taxon>Methylobacteriaceae</taxon>
        <taxon>Microvirga</taxon>
    </lineage>
</organism>
<evidence type="ECO:0000256" key="1">
    <source>
        <dbReference type="ARBA" id="ARBA00008059"/>
    </source>
</evidence>
<dbReference type="AlphaFoldDB" id="A0A1G5LKK6"/>
<reference evidence="5 6" key="1">
    <citation type="submission" date="2016-10" db="EMBL/GenBank/DDBJ databases">
        <authorList>
            <person name="de Groot N.N."/>
        </authorList>
    </citation>
    <scope>NUCLEOTIDE SEQUENCE [LARGE SCALE GENOMIC DNA]</scope>
    <source>
        <strain evidence="5 6">CGMCC 1.7666</strain>
    </source>
</reference>
<evidence type="ECO:0000256" key="3">
    <source>
        <dbReference type="ARBA" id="ARBA00022840"/>
    </source>
</evidence>
<dbReference type="PIRSF" id="PIRSF003073">
    <property type="entry name" value="DNAC_TnpB_IstB"/>
    <property type="match status" value="1"/>
</dbReference>
<dbReference type="NCBIfam" id="NF038214">
    <property type="entry name" value="IS21_help_AAA"/>
    <property type="match status" value="1"/>
</dbReference>
<dbReference type="OrthoDB" id="8150723at2"/>
<dbReference type="CDD" id="cd00009">
    <property type="entry name" value="AAA"/>
    <property type="match status" value="1"/>
</dbReference>
<dbReference type="GO" id="GO:0005524">
    <property type="term" value="F:ATP binding"/>
    <property type="evidence" value="ECO:0007669"/>
    <property type="project" value="UniProtKB-KW"/>
</dbReference>
<sequence length="266" mass="29662">MTGVDHEALVAMLDRLKLTAIRDQLDTLLDEAARSDMTLREALAFLVRREIARRDERRIAMASKIAQFPFVRELDGFEFDAQPSLDPRQIRELATCRWIAHGDMVLFLGPPGTGKTHLAVALGREAIRQTYSVQFVTAATLVAMLAKAHDDGVLDKQLTILARPKLLIIDELGYLPFEANAAHLFFQLVSRRYERGSILITSNRSVGEWGSVFGDAVVATAILDRLLHHSTVITIRGDSYRLREKRRSGLLQKAGSALETEGATKQ</sequence>
<dbReference type="GO" id="GO:0006260">
    <property type="term" value="P:DNA replication"/>
    <property type="evidence" value="ECO:0007669"/>
    <property type="project" value="TreeGrafter"/>
</dbReference>
<accession>A0A1G5LKK6</accession>
<keyword evidence="3" id="KW-0067">ATP-binding</keyword>
<dbReference type="RefSeq" id="WP_091139642.1">
    <property type="nucleotide sequence ID" value="NZ_FMVJ01000021.1"/>
</dbReference>
<name>A0A1G5LKK6_9HYPH</name>
<evidence type="ECO:0000313" key="6">
    <source>
        <dbReference type="Proteomes" id="UP000199569"/>
    </source>
</evidence>
<dbReference type="PANTHER" id="PTHR30050:SF4">
    <property type="entry name" value="ATP-BINDING PROTEIN RV3427C IN INSERTION SEQUENCE-RELATED"/>
    <property type="match status" value="1"/>
</dbReference>
<dbReference type="STRING" id="549386.SAMN02927923_04450"/>
<dbReference type="Pfam" id="PF01695">
    <property type="entry name" value="IstB_IS21"/>
    <property type="match status" value="1"/>
</dbReference>
<dbReference type="Gene3D" id="3.40.50.300">
    <property type="entry name" value="P-loop containing nucleotide triphosphate hydrolases"/>
    <property type="match status" value="1"/>
</dbReference>
<keyword evidence="2" id="KW-0547">Nucleotide-binding</keyword>
<dbReference type="SUPFAM" id="SSF52540">
    <property type="entry name" value="P-loop containing nucleoside triphosphate hydrolases"/>
    <property type="match status" value="1"/>
</dbReference>
<dbReference type="PANTHER" id="PTHR30050">
    <property type="entry name" value="CHROMOSOMAL REPLICATION INITIATOR PROTEIN DNAA"/>
    <property type="match status" value="1"/>
</dbReference>
<dbReference type="EMBL" id="FMVJ01000021">
    <property type="protein sequence ID" value="SCZ13475.1"/>
    <property type="molecule type" value="Genomic_DNA"/>
</dbReference>
<dbReference type="InterPro" id="IPR002611">
    <property type="entry name" value="IstB_ATP-bd"/>
</dbReference>
<dbReference type="InterPro" id="IPR027417">
    <property type="entry name" value="P-loop_NTPase"/>
</dbReference>
<dbReference type="SMART" id="SM00382">
    <property type="entry name" value="AAA"/>
    <property type="match status" value="1"/>
</dbReference>
<gene>
    <name evidence="5" type="ORF">SAMN02927923_04450</name>
</gene>
<comment type="similarity">
    <text evidence="1">Belongs to the IS21/IS1162 putative ATP-binding protein family.</text>
</comment>
<dbReference type="InterPro" id="IPR028350">
    <property type="entry name" value="DNAC/IstB-like"/>
</dbReference>
<keyword evidence="6" id="KW-1185">Reference proteome</keyword>